<evidence type="ECO:0000256" key="1">
    <source>
        <dbReference type="ARBA" id="ARBA00023125"/>
    </source>
</evidence>
<dbReference type="InterPro" id="IPR014710">
    <property type="entry name" value="RmlC-like_jellyroll"/>
</dbReference>
<dbReference type="SUPFAM" id="SSF47413">
    <property type="entry name" value="lambda repressor-like DNA-binding domains"/>
    <property type="match status" value="1"/>
</dbReference>
<dbReference type="Pfam" id="PF01381">
    <property type="entry name" value="HTH_3"/>
    <property type="match status" value="1"/>
</dbReference>
<reference evidence="4 5" key="1">
    <citation type="submission" date="2019-01" db="EMBL/GenBank/DDBJ databases">
        <title>Genome sequences of Streptomyces and Rhizobium isolates collected from root and soil.</title>
        <authorList>
            <person name="Chhettri S."/>
            <person name="Sevigny J.L."/>
            <person name="Sen A."/>
            <person name="Ennis N."/>
            <person name="Tisa L."/>
        </authorList>
    </citation>
    <scope>NUCLEOTIDE SEQUENCE [LARGE SCALE GENOMIC DNA]</scope>
    <source>
        <strain evidence="4 5">San01</strain>
    </source>
</reference>
<dbReference type="Gene3D" id="1.10.260.40">
    <property type="entry name" value="lambda repressor-like DNA-binding domains"/>
    <property type="match status" value="1"/>
</dbReference>
<accession>A0A3S3U9V8</accession>
<dbReference type="AlphaFoldDB" id="A0A3S3U9V8"/>
<dbReference type="Proteomes" id="UP000283128">
    <property type="component" value="Unassembled WGS sequence"/>
</dbReference>
<dbReference type="InterPro" id="IPR001387">
    <property type="entry name" value="Cro/C1-type_HTH"/>
</dbReference>
<protein>
    <submittedName>
        <fullName evidence="4">Cupin domain-containing protein</fullName>
    </submittedName>
</protein>
<evidence type="ECO:0000259" key="3">
    <source>
        <dbReference type="PROSITE" id="PS50943"/>
    </source>
</evidence>
<dbReference type="CDD" id="cd02209">
    <property type="entry name" value="cupin_XRE_C"/>
    <property type="match status" value="1"/>
</dbReference>
<feature type="region of interest" description="Disordered" evidence="2">
    <location>
        <begin position="102"/>
        <end position="122"/>
    </location>
</feature>
<dbReference type="GO" id="GO:0005829">
    <property type="term" value="C:cytosol"/>
    <property type="evidence" value="ECO:0007669"/>
    <property type="project" value="TreeGrafter"/>
</dbReference>
<dbReference type="GO" id="GO:0003700">
    <property type="term" value="F:DNA-binding transcription factor activity"/>
    <property type="evidence" value="ECO:0007669"/>
    <property type="project" value="TreeGrafter"/>
</dbReference>
<dbReference type="PROSITE" id="PS50943">
    <property type="entry name" value="HTH_CROC1"/>
    <property type="match status" value="1"/>
</dbReference>
<comment type="caution">
    <text evidence="4">The sequence shown here is derived from an EMBL/GenBank/DDBJ whole genome shotgun (WGS) entry which is preliminary data.</text>
</comment>
<dbReference type="InterPro" id="IPR050807">
    <property type="entry name" value="TransReg_Diox_bact_type"/>
</dbReference>
<feature type="domain" description="HTH cro/C1-type" evidence="3">
    <location>
        <begin position="123"/>
        <end position="177"/>
    </location>
</feature>
<dbReference type="Gene3D" id="2.60.120.10">
    <property type="entry name" value="Jelly Rolls"/>
    <property type="match status" value="1"/>
</dbReference>
<evidence type="ECO:0000256" key="2">
    <source>
        <dbReference type="SAM" id="MobiDB-lite"/>
    </source>
</evidence>
<dbReference type="SMART" id="SM00530">
    <property type="entry name" value="HTH_XRE"/>
    <property type="match status" value="1"/>
</dbReference>
<evidence type="ECO:0000313" key="5">
    <source>
        <dbReference type="Proteomes" id="UP000283128"/>
    </source>
</evidence>
<dbReference type="InterPro" id="IPR011051">
    <property type="entry name" value="RmlC_Cupin_sf"/>
</dbReference>
<keyword evidence="5" id="KW-1185">Reference proteome</keyword>
<gene>
    <name evidence="4" type="ORF">EOT10_31225</name>
</gene>
<keyword evidence="1" id="KW-0238">DNA-binding</keyword>
<organism evidence="4 5">
    <name type="scientific">Streptomyces antnestii</name>
    <dbReference type="NCBI Taxonomy" id="2494256"/>
    <lineage>
        <taxon>Bacteria</taxon>
        <taxon>Bacillati</taxon>
        <taxon>Actinomycetota</taxon>
        <taxon>Actinomycetes</taxon>
        <taxon>Kitasatosporales</taxon>
        <taxon>Streptomycetaceae</taxon>
        <taxon>Streptomyces</taxon>
    </lineage>
</organism>
<dbReference type="Pfam" id="PF07883">
    <property type="entry name" value="Cupin_2"/>
    <property type="match status" value="1"/>
</dbReference>
<proteinExistence type="predicted"/>
<dbReference type="PANTHER" id="PTHR46797:SF2">
    <property type="entry name" value="TRANSCRIPTIONAL REGULATOR"/>
    <property type="match status" value="1"/>
</dbReference>
<dbReference type="EMBL" id="RZYA01000019">
    <property type="protein sequence ID" value="RVU18976.1"/>
    <property type="molecule type" value="Genomic_DNA"/>
</dbReference>
<evidence type="ECO:0000313" key="4">
    <source>
        <dbReference type="EMBL" id="RVU18976.1"/>
    </source>
</evidence>
<sequence length="297" mass="32635">MGRVIVVLMCGHSSTPRSRHQAAMVRTLCSTAGRSRRSSGSSPVGRSWGGVPVCAISPPDRRPALRERLICRTERRLCATRPANTMLDALFCLLDDGCEPVPTDDHPPASPSNPRNDGIGQHLRRERLDRGFTLETLAERTGLSRSYLSNVERDVNSPTINTLRTIVEALGTTLSRLFQAADREQRVLTRPDQRVELTRAGVEGVTYTLLNPKHGGRLEMMMLEVAPGASSGDNPHTHAGEEVGLLVSGELDYWVDGVHFHLRPGDCVSFESTTPHRYRNPGEVPAVCIWSETPPGF</sequence>
<dbReference type="InterPro" id="IPR010982">
    <property type="entry name" value="Lambda_DNA-bd_dom_sf"/>
</dbReference>
<dbReference type="SUPFAM" id="SSF51182">
    <property type="entry name" value="RmlC-like cupins"/>
    <property type="match status" value="1"/>
</dbReference>
<dbReference type="CDD" id="cd00093">
    <property type="entry name" value="HTH_XRE"/>
    <property type="match status" value="1"/>
</dbReference>
<dbReference type="GO" id="GO:0003677">
    <property type="term" value="F:DNA binding"/>
    <property type="evidence" value="ECO:0007669"/>
    <property type="project" value="UniProtKB-KW"/>
</dbReference>
<dbReference type="InterPro" id="IPR013096">
    <property type="entry name" value="Cupin_2"/>
</dbReference>
<name>A0A3S3U9V8_9ACTN</name>
<dbReference type="PANTHER" id="PTHR46797">
    <property type="entry name" value="HTH-TYPE TRANSCRIPTIONAL REGULATOR"/>
    <property type="match status" value="1"/>
</dbReference>
<dbReference type="OrthoDB" id="5114244at2"/>